<organism evidence="2">
    <name type="scientific">Ackermannviridae sp</name>
    <dbReference type="NCBI Taxonomy" id="2831612"/>
    <lineage>
        <taxon>Viruses</taxon>
        <taxon>Duplodnaviria</taxon>
        <taxon>Heunggongvirae</taxon>
        <taxon>Uroviricota</taxon>
        <taxon>Caudoviricetes</taxon>
        <taxon>Pantevenvirales</taxon>
        <taxon>Ackermannviridae</taxon>
    </lineage>
</organism>
<protein>
    <submittedName>
        <fullName evidence="2">Uncharacterized protein</fullName>
    </submittedName>
</protein>
<evidence type="ECO:0000313" key="2">
    <source>
        <dbReference type="EMBL" id="DAE46948.1"/>
    </source>
</evidence>
<reference evidence="2" key="1">
    <citation type="journal article" date="2021" name="Proc. Natl. Acad. Sci. U.S.A.">
        <title>A Catalog of Tens of Thousands of Viruses from Human Metagenomes Reveals Hidden Associations with Chronic Diseases.</title>
        <authorList>
            <person name="Tisza M.J."/>
            <person name="Buck C.B."/>
        </authorList>
    </citation>
    <scope>NUCLEOTIDE SEQUENCE</scope>
    <source>
        <strain evidence="2">CtuoI59</strain>
    </source>
</reference>
<sequence>MKKHPKPAAAPLPKPTHHGRRRKRFKRPIIRTHKDKPPNLCNLPIE</sequence>
<dbReference type="EMBL" id="BK033130">
    <property type="protein sequence ID" value="DAE46948.1"/>
    <property type="molecule type" value="Genomic_DNA"/>
</dbReference>
<name>A0A8S5RR96_9CAUD</name>
<feature type="region of interest" description="Disordered" evidence="1">
    <location>
        <begin position="1"/>
        <end position="46"/>
    </location>
</feature>
<accession>A0A8S5RR96</accession>
<proteinExistence type="predicted"/>
<feature type="compositionally biased region" description="Basic residues" evidence="1">
    <location>
        <begin position="15"/>
        <end position="34"/>
    </location>
</feature>
<evidence type="ECO:0000256" key="1">
    <source>
        <dbReference type="SAM" id="MobiDB-lite"/>
    </source>
</evidence>